<protein>
    <submittedName>
        <fullName evidence="2">Protein yidQ</fullName>
    </submittedName>
</protein>
<organism evidence="2 3">
    <name type="scientific">Bibersteinia trehalosi USDA-ARS-USMARC-188</name>
    <dbReference type="NCBI Taxonomy" id="1263829"/>
    <lineage>
        <taxon>Bacteria</taxon>
        <taxon>Pseudomonadati</taxon>
        <taxon>Pseudomonadota</taxon>
        <taxon>Gammaproteobacteria</taxon>
        <taxon>Pasteurellales</taxon>
        <taxon>Pasteurellaceae</taxon>
        <taxon>Bibersteinia</taxon>
    </lineage>
</organism>
<dbReference type="Pfam" id="PF07119">
    <property type="entry name" value="DUF1375"/>
    <property type="match status" value="1"/>
</dbReference>
<gene>
    <name evidence="2" type="ORF">F542_11790</name>
</gene>
<dbReference type="EMBL" id="CP006954">
    <property type="protein sequence ID" value="AHG81897.1"/>
    <property type="molecule type" value="Genomic_DNA"/>
</dbReference>
<dbReference type="Proteomes" id="UP000019091">
    <property type="component" value="Chromosome"/>
</dbReference>
<reference evidence="2 3" key="1">
    <citation type="journal article" date="2014" name="Genome Announc.">
        <title>Complete Closed Genome Sequences of Three Bibersteinia trehalosi Nasopharyngeal Isolates from Cattle with Shipping Fever.</title>
        <authorList>
            <person name="Harhay G.P."/>
            <person name="McVey D.S."/>
            <person name="Koren S."/>
            <person name="Phillippy A.M."/>
            <person name="Bono J."/>
            <person name="Harhay D.M."/>
            <person name="Clawson M.L."/>
            <person name="Heaton M.P."/>
            <person name="Chitko-McKown C.G."/>
            <person name="Korlach J."/>
            <person name="Smith T.P."/>
        </authorList>
    </citation>
    <scope>NUCLEOTIDE SEQUENCE [LARGE SCALE GENOMIC DNA]</scope>
    <source>
        <strain evidence="2 3">USDA-ARS-USMARC-188</strain>
    </source>
</reference>
<keyword evidence="1" id="KW-0472">Membrane</keyword>
<evidence type="ECO:0000313" key="3">
    <source>
        <dbReference type="Proteomes" id="UP000019091"/>
    </source>
</evidence>
<dbReference type="InterPro" id="IPR010780">
    <property type="entry name" value="DUF1375"/>
</dbReference>
<sequence length="84" mass="9238">MLDFEDFYMKQTACRWIFLACCACLLSGCGTIISLIEQDYSVYAGVGRDFSAIQQGGLFSIVAVIDLPLSFVLDTLMLPVTLSQ</sequence>
<feature type="transmembrane region" description="Helical" evidence="1">
    <location>
        <begin position="56"/>
        <end position="78"/>
    </location>
</feature>
<evidence type="ECO:0000313" key="2">
    <source>
        <dbReference type="EMBL" id="AHG81897.1"/>
    </source>
</evidence>
<feature type="transmembrane region" description="Helical" evidence="1">
    <location>
        <begin position="16"/>
        <end position="36"/>
    </location>
</feature>
<proteinExistence type="predicted"/>
<keyword evidence="1" id="KW-0812">Transmembrane</keyword>
<dbReference type="AlphaFoldDB" id="A0A4V7IA72"/>
<evidence type="ECO:0000256" key="1">
    <source>
        <dbReference type="SAM" id="Phobius"/>
    </source>
</evidence>
<name>A0A4V7IA72_BIBTR</name>
<keyword evidence="1" id="KW-1133">Transmembrane helix</keyword>
<dbReference type="KEGG" id="btre:F542_11790"/>
<accession>A0A4V7IA72</accession>